<dbReference type="InterPro" id="IPR036565">
    <property type="entry name" value="Mur-like_cat_sf"/>
</dbReference>
<evidence type="ECO:0000256" key="3">
    <source>
        <dbReference type="ARBA" id="ARBA00004799"/>
    </source>
</evidence>
<dbReference type="Pfam" id="PF02875">
    <property type="entry name" value="Mur_ligase_C"/>
    <property type="match status" value="1"/>
</dbReference>
<reference evidence="25 26" key="1">
    <citation type="submission" date="2021-05" db="EMBL/GenBank/DDBJ databases">
        <title>The draft genome of Geobacter pelophilus DSM 12255.</title>
        <authorList>
            <person name="Xu Z."/>
            <person name="Masuda Y."/>
            <person name="Itoh H."/>
            <person name="Senoo K."/>
        </authorList>
    </citation>
    <scope>NUCLEOTIDE SEQUENCE [LARGE SCALE GENOMIC DNA]</scope>
    <source>
        <strain evidence="25 26">DSM 12255</strain>
    </source>
</reference>
<gene>
    <name evidence="25" type="ORF">KI809_02640</name>
</gene>
<dbReference type="InterPro" id="IPR036615">
    <property type="entry name" value="Mur_ligase_C_dom_sf"/>
</dbReference>
<name>A0AAW4L5U2_9BACT</name>
<dbReference type="GO" id="GO:0046872">
    <property type="term" value="F:metal ion binding"/>
    <property type="evidence" value="ECO:0007669"/>
    <property type="project" value="UniProtKB-KW"/>
</dbReference>
<evidence type="ECO:0000256" key="16">
    <source>
        <dbReference type="ARBA" id="ARBA00030592"/>
    </source>
</evidence>
<dbReference type="PANTHER" id="PTHR11136">
    <property type="entry name" value="FOLYLPOLYGLUTAMATE SYNTHASE-RELATED"/>
    <property type="match status" value="1"/>
</dbReference>
<evidence type="ECO:0000256" key="6">
    <source>
        <dbReference type="ARBA" id="ARBA00013023"/>
    </source>
</evidence>
<dbReference type="EMBL" id="JAHCVJ010000001">
    <property type="protein sequence ID" value="MBT0663187.1"/>
    <property type="molecule type" value="Genomic_DNA"/>
</dbReference>
<dbReference type="AlphaFoldDB" id="A0AAW4L5U2"/>
<evidence type="ECO:0000256" key="11">
    <source>
        <dbReference type="ARBA" id="ARBA00022741"/>
    </source>
</evidence>
<accession>A0AAW4L5U2</accession>
<keyword evidence="26" id="KW-1185">Reference proteome</keyword>
<evidence type="ECO:0000256" key="2">
    <source>
        <dbReference type="ARBA" id="ARBA00002714"/>
    </source>
</evidence>
<keyword evidence="10" id="KW-0479">Metal-binding</keyword>
<keyword evidence="9 22" id="KW-0436">Ligase</keyword>
<feature type="domain" description="Mur ligase C-terminal" evidence="23">
    <location>
        <begin position="285"/>
        <end position="403"/>
    </location>
</feature>
<evidence type="ECO:0000256" key="13">
    <source>
        <dbReference type="ARBA" id="ARBA00022842"/>
    </source>
</evidence>
<dbReference type="InterPro" id="IPR013221">
    <property type="entry name" value="Mur_ligase_cen"/>
</dbReference>
<keyword evidence="11 22" id="KW-0547">Nucleotide-binding</keyword>
<dbReference type="InterPro" id="IPR001645">
    <property type="entry name" value="Folylpolyglutamate_synth"/>
</dbReference>
<dbReference type="InterPro" id="IPR004101">
    <property type="entry name" value="Mur_ligase_C"/>
</dbReference>
<evidence type="ECO:0000313" key="25">
    <source>
        <dbReference type="EMBL" id="MBT0663187.1"/>
    </source>
</evidence>
<evidence type="ECO:0000256" key="21">
    <source>
        <dbReference type="ARBA" id="ARBA00049161"/>
    </source>
</evidence>
<dbReference type="FunFam" id="3.40.1190.10:FF:000011">
    <property type="entry name" value="Folylpolyglutamate synthase/dihydrofolate synthase"/>
    <property type="match status" value="1"/>
</dbReference>
<dbReference type="EC" id="6.3.2.17" evidence="7"/>
<keyword evidence="13" id="KW-0460">Magnesium</keyword>
<evidence type="ECO:0000256" key="20">
    <source>
        <dbReference type="ARBA" id="ARBA00049035"/>
    </source>
</evidence>
<evidence type="ECO:0000256" key="1">
    <source>
        <dbReference type="ARBA" id="ARBA00001946"/>
    </source>
</evidence>
<dbReference type="Pfam" id="PF08245">
    <property type="entry name" value="Mur_ligase_M"/>
    <property type="match status" value="1"/>
</dbReference>
<evidence type="ECO:0000256" key="5">
    <source>
        <dbReference type="ARBA" id="ARBA00008276"/>
    </source>
</evidence>
<evidence type="ECO:0000259" key="23">
    <source>
        <dbReference type="Pfam" id="PF02875"/>
    </source>
</evidence>
<evidence type="ECO:0000259" key="24">
    <source>
        <dbReference type="Pfam" id="PF08245"/>
    </source>
</evidence>
<evidence type="ECO:0000256" key="15">
    <source>
        <dbReference type="ARBA" id="ARBA00030048"/>
    </source>
</evidence>
<evidence type="ECO:0000256" key="8">
    <source>
        <dbReference type="ARBA" id="ARBA00019357"/>
    </source>
</evidence>
<comment type="function">
    <text evidence="2">Functions in two distinct reactions of the de novo folate biosynthetic pathway. Catalyzes the addition of a glutamate residue to dihydropteroate (7,8-dihydropteroate or H2Pte) to form dihydrofolate (7,8-dihydrofolate monoglutamate or H2Pte-Glu). Also catalyzes successive additions of L-glutamate to tetrahydrofolate or 10-formyltetrahydrofolate or 5,10-methylenetetrahydrofolate, leading to folylpolyglutamate derivatives.</text>
</comment>
<evidence type="ECO:0000256" key="14">
    <source>
        <dbReference type="ARBA" id="ARBA00022909"/>
    </source>
</evidence>
<comment type="caution">
    <text evidence="25">The sequence shown here is derived from an EMBL/GenBank/DDBJ whole genome shotgun (WGS) entry which is preliminary data.</text>
</comment>
<dbReference type="RefSeq" id="WP_214169952.1">
    <property type="nucleotide sequence ID" value="NZ_JAHCVJ010000001.1"/>
</dbReference>
<evidence type="ECO:0000256" key="7">
    <source>
        <dbReference type="ARBA" id="ARBA00013025"/>
    </source>
</evidence>
<dbReference type="SUPFAM" id="SSF53623">
    <property type="entry name" value="MurD-like peptide ligases, catalytic domain"/>
    <property type="match status" value="1"/>
</dbReference>
<evidence type="ECO:0000256" key="10">
    <source>
        <dbReference type="ARBA" id="ARBA00022723"/>
    </source>
</evidence>
<evidence type="ECO:0000256" key="17">
    <source>
        <dbReference type="ARBA" id="ARBA00032510"/>
    </source>
</evidence>
<dbReference type="GO" id="GO:0046656">
    <property type="term" value="P:folic acid biosynthetic process"/>
    <property type="evidence" value="ECO:0007669"/>
    <property type="project" value="UniProtKB-KW"/>
</dbReference>
<dbReference type="GO" id="GO:0005737">
    <property type="term" value="C:cytoplasm"/>
    <property type="evidence" value="ECO:0007669"/>
    <property type="project" value="TreeGrafter"/>
</dbReference>
<dbReference type="NCBIfam" id="TIGR01499">
    <property type="entry name" value="folC"/>
    <property type="match status" value="1"/>
</dbReference>
<evidence type="ECO:0000256" key="22">
    <source>
        <dbReference type="PIRNR" id="PIRNR001563"/>
    </source>
</evidence>
<evidence type="ECO:0000256" key="19">
    <source>
        <dbReference type="ARBA" id="ARBA00047808"/>
    </source>
</evidence>
<comment type="pathway">
    <text evidence="4">Cofactor biosynthesis; tetrahydrofolylpolyglutamate biosynthesis.</text>
</comment>
<dbReference type="PANTHER" id="PTHR11136:SF0">
    <property type="entry name" value="DIHYDROFOLATE SYNTHETASE-RELATED"/>
    <property type="match status" value="1"/>
</dbReference>
<dbReference type="Gene3D" id="3.90.190.20">
    <property type="entry name" value="Mur ligase, C-terminal domain"/>
    <property type="match status" value="1"/>
</dbReference>
<dbReference type="GO" id="GO:0004326">
    <property type="term" value="F:tetrahydrofolylpolyglutamate synthase activity"/>
    <property type="evidence" value="ECO:0007669"/>
    <property type="project" value="UniProtKB-EC"/>
</dbReference>
<dbReference type="GO" id="GO:0005524">
    <property type="term" value="F:ATP binding"/>
    <property type="evidence" value="ECO:0007669"/>
    <property type="project" value="UniProtKB-KW"/>
</dbReference>
<evidence type="ECO:0000256" key="4">
    <source>
        <dbReference type="ARBA" id="ARBA00005150"/>
    </source>
</evidence>
<evidence type="ECO:0000313" key="26">
    <source>
        <dbReference type="Proteomes" id="UP000811899"/>
    </source>
</evidence>
<keyword evidence="12 22" id="KW-0067">ATP-binding</keyword>
<comment type="similarity">
    <text evidence="5 22">Belongs to the folylpolyglutamate synthase family.</text>
</comment>
<feature type="domain" description="Mur ligase central" evidence="24">
    <location>
        <begin position="44"/>
        <end position="259"/>
    </location>
</feature>
<comment type="pathway">
    <text evidence="3">Cofactor biosynthesis; tetrahydrofolate biosynthesis; 7,8-dihydrofolate from 2-amino-4-hydroxy-6-hydroxymethyl-7,8-dihydropteridine diphosphate and 4-aminobenzoate: step 2/2.</text>
</comment>
<organism evidence="25 26">
    <name type="scientific">Geoanaerobacter pelophilus</name>
    <dbReference type="NCBI Taxonomy" id="60036"/>
    <lineage>
        <taxon>Bacteria</taxon>
        <taxon>Pseudomonadati</taxon>
        <taxon>Thermodesulfobacteriota</taxon>
        <taxon>Desulfuromonadia</taxon>
        <taxon>Geobacterales</taxon>
        <taxon>Geobacteraceae</taxon>
        <taxon>Geoanaerobacter</taxon>
    </lineage>
</organism>
<dbReference type="PIRSF" id="PIRSF001563">
    <property type="entry name" value="Folylpolyglu_synth"/>
    <property type="match status" value="1"/>
</dbReference>
<dbReference type="GO" id="GO:0008841">
    <property type="term" value="F:dihydrofolate synthase activity"/>
    <property type="evidence" value="ECO:0007669"/>
    <property type="project" value="UniProtKB-EC"/>
</dbReference>
<dbReference type="EC" id="6.3.2.12" evidence="6"/>
<comment type="catalytic activity">
    <reaction evidence="19">
        <text>10-formyltetrahydrofolyl-(gamma-L-Glu)(n) + L-glutamate + ATP = 10-formyltetrahydrofolyl-(gamma-L-Glu)(n+1) + ADP + phosphate + H(+)</text>
        <dbReference type="Rhea" id="RHEA:51904"/>
        <dbReference type="Rhea" id="RHEA-COMP:13088"/>
        <dbReference type="Rhea" id="RHEA-COMP:14300"/>
        <dbReference type="ChEBI" id="CHEBI:15378"/>
        <dbReference type="ChEBI" id="CHEBI:29985"/>
        <dbReference type="ChEBI" id="CHEBI:30616"/>
        <dbReference type="ChEBI" id="CHEBI:43474"/>
        <dbReference type="ChEBI" id="CHEBI:134413"/>
        <dbReference type="ChEBI" id="CHEBI:456216"/>
        <dbReference type="EC" id="6.3.2.17"/>
    </reaction>
</comment>
<dbReference type="Gene3D" id="3.40.1190.10">
    <property type="entry name" value="Mur-like, catalytic domain"/>
    <property type="match status" value="1"/>
</dbReference>
<evidence type="ECO:0000256" key="18">
    <source>
        <dbReference type="ARBA" id="ARBA00047493"/>
    </source>
</evidence>
<keyword evidence="14" id="KW-0289">Folate biosynthesis</keyword>
<comment type="catalytic activity">
    <reaction evidence="21">
        <text>7,8-dihydropteroate + L-glutamate + ATP = 7,8-dihydrofolate + ADP + phosphate + H(+)</text>
        <dbReference type="Rhea" id="RHEA:23584"/>
        <dbReference type="ChEBI" id="CHEBI:15378"/>
        <dbReference type="ChEBI" id="CHEBI:17839"/>
        <dbReference type="ChEBI" id="CHEBI:29985"/>
        <dbReference type="ChEBI" id="CHEBI:30616"/>
        <dbReference type="ChEBI" id="CHEBI:43474"/>
        <dbReference type="ChEBI" id="CHEBI:57451"/>
        <dbReference type="ChEBI" id="CHEBI:456216"/>
        <dbReference type="EC" id="6.3.2.12"/>
    </reaction>
</comment>
<comment type="catalytic activity">
    <reaction evidence="18">
        <text>(6S)-5,6,7,8-tetrahydrofolyl-(gamma-L-Glu)(n) + L-glutamate + ATP = (6S)-5,6,7,8-tetrahydrofolyl-(gamma-L-Glu)(n+1) + ADP + phosphate + H(+)</text>
        <dbReference type="Rhea" id="RHEA:10580"/>
        <dbReference type="Rhea" id="RHEA-COMP:14738"/>
        <dbReference type="Rhea" id="RHEA-COMP:14740"/>
        <dbReference type="ChEBI" id="CHEBI:15378"/>
        <dbReference type="ChEBI" id="CHEBI:29985"/>
        <dbReference type="ChEBI" id="CHEBI:30616"/>
        <dbReference type="ChEBI" id="CHEBI:43474"/>
        <dbReference type="ChEBI" id="CHEBI:141005"/>
        <dbReference type="ChEBI" id="CHEBI:456216"/>
        <dbReference type="EC" id="6.3.2.17"/>
    </reaction>
</comment>
<evidence type="ECO:0000256" key="9">
    <source>
        <dbReference type="ARBA" id="ARBA00022598"/>
    </source>
</evidence>
<comment type="cofactor">
    <cofactor evidence="1">
        <name>Mg(2+)</name>
        <dbReference type="ChEBI" id="CHEBI:18420"/>
    </cofactor>
</comment>
<sequence>MTYQETLDQIYGLARFGIKPGLERISALLSALGNPHKGIRTVSIAGTNGKGSTAAFLSAILSSAGHRVGLFISPHLISFTERIQVNGSEISEDDVVRLAGMVQAAAPPQTTFFEIVTAMALLYFAEQGVDLAVLETGMGGRFDSTNITNPLVSIITPISLDHCEYLGSSIAAIAREKAGIIRPGRPVVSAGQEPAAMMVIEQQAAAESSPLYVAGREFTAMWRDKLLDYWGINGSITALEPSLLGRHQAENASCALCAAELLTGHGFVTDTDAMRHGVSHAAWPGRMELFQGTPAIILDGAHNPGGSRVLTEALADFPGKRIVMVIGVMKDKDVAAIIEPLLPLVSVVVTVAPKLDRAMPADELAAIINGMGITCHVAGEVSDGLKVAVANAATDDLVLVCGSLFTVGEARASLLGRSCELVRG</sequence>
<comment type="catalytic activity">
    <reaction evidence="20">
        <text>(6R)-5,10-methylenetetrahydrofolyl-(gamma-L-Glu)(n) + L-glutamate + ATP = (6R)-5,10-methylenetetrahydrofolyl-(gamma-L-Glu)(n+1) + ADP + phosphate + H(+)</text>
        <dbReference type="Rhea" id="RHEA:51912"/>
        <dbReference type="Rhea" id="RHEA-COMP:13257"/>
        <dbReference type="Rhea" id="RHEA-COMP:13258"/>
        <dbReference type="ChEBI" id="CHEBI:15378"/>
        <dbReference type="ChEBI" id="CHEBI:29985"/>
        <dbReference type="ChEBI" id="CHEBI:30616"/>
        <dbReference type="ChEBI" id="CHEBI:43474"/>
        <dbReference type="ChEBI" id="CHEBI:136572"/>
        <dbReference type="ChEBI" id="CHEBI:456216"/>
        <dbReference type="EC" id="6.3.2.17"/>
    </reaction>
</comment>
<dbReference type="Proteomes" id="UP000811899">
    <property type="component" value="Unassembled WGS sequence"/>
</dbReference>
<evidence type="ECO:0000256" key="12">
    <source>
        <dbReference type="ARBA" id="ARBA00022840"/>
    </source>
</evidence>
<protein>
    <recommendedName>
        <fullName evidence="8">Dihydrofolate synthase/folylpolyglutamate synthase</fullName>
        <ecNumber evidence="6">6.3.2.12</ecNumber>
        <ecNumber evidence="7">6.3.2.17</ecNumber>
    </recommendedName>
    <alternativeName>
        <fullName evidence="17">Folylpoly-gamma-glutamate synthetase-dihydrofolate synthetase</fullName>
    </alternativeName>
    <alternativeName>
        <fullName evidence="15">Folylpolyglutamate synthetase</fullName>
    </alternativeName>
    <alternativeName>
        <fullName evidence="16">Tetrahydrofolylpolyglutamate synthase</fullName>
    </alternativeName>
</protein>
<dbReference type="SUPFAM" id="SSF53244">
    <property type="entry name" value="MurD-like peptide ligases, peptide-binding domain"/>
    <property type="match status" value="1"/>
</dbReference>
<proteinExistence type="inferred from homology"/>